<dbReference type="OrthoDB" id="409374at2759"/>
<keyword evidence="1" id="KW-0812">Transmembrane</keyword>
<evidence type="ECO:0000313" key="3">
    <source>
        <dbReference type="Proteomes" id="UP000692954"/>
    </source>
</evidence>
<dbReference type="PANTHER" id="PTHR38934">
    <property type="entry name" value="HYPHALLY REGULATED CELL WALL PROTEIN 1"/>
    <property type="match status" value="1"/>
</dbReference>
<organism evidence="2 3">
    <name type="scientific">Paramecium sonneborni</name>
    <dbReference type="NCBI Taxonomy" id="65129"/>
    <lineage>
        <taxon>Eukaryota</taxon>
        <taxon>Sar</taxon>
        <taxon>Alveolata</taxon>
        <taxon>Ciliophora</taxon>
        <taxon>Intramacronucleata</taxon>
        <taxon>Oligohymenophorea</taxon>
        <taxon>Peniculida</taxon>
        <taxon>Parameciidae</taxon>
        <taxon>Paramecium</taxon>
    </lineage>
</organism>
<dbReference type="Proteomes" id="UP000692954">
    <property type="component" value="Unassembled WGS sequence"/>
</dbReference>
<dbReference type="EMBL" id="CAJJDN010000016">
    <property type="protein sequence ID" value="CAD8061842.1"/>
    <property type="molecule type" value="Genomic_DNA"/>
</dbReference>
<gene>
    <name evidence="2" type="ORF">PSON_ATCC_30995.1.T0160008</name>
</gene>
<proteinExistence type="predicted"/>
<feature type="transmembrane region" description="Helical" evidence="1">
    <location>
        <begin position="121"/>
        <end position="140"/>
    </location>
</feature>
<dbReference type="AlphaFoldDB" id="A0A8S1L863"/>
<reference evidence="2" key="1">
    <citation type="submission" date="2021-01" db="EMBL/GenBank/DDBJ databases">
        <authorList>
            <consortium name="Genoscope - CEA"/>
            <person name="William W."/>
        </authorList>
    </citation>
    <scope>NUCLEOTIDE SEQUENCE</scope>
</reference>
<keyword evidence="3" id="KW-1185">Reference proteome</keyword>
<evidence type="ECO:0008006" key="4">
    <source>
        <dbReference type="Google" id="ProtNLM"/>
    </source>
</evidence>
<keyword evidence="1" id="KW-1133">Transmembrane helix</keyword>
<dbReference type="PANTHER" id="PTHR38934:SF6">
    <property type="entry name" value="CHROMOSOME UNDETERMINED SCAFFOLD_176, WHOLE GENOME SHOTGUN SEQUENCE"/>
    <property type="match status" value="1"/>
</dbReference>
<evidence type="ECO:0000313" key="2">
    <source>
        <dbReference type="EMBL" id="CAD8061842.1"/>
    </source>
</evidence>
<comment type="caution">
    <text evidence="2">The sequence shown here is derived from an EMBL/GenBank/DDBJ whole genome shotgun (WGS) entry which is preliminary data.</text>
</comment>
<name>A0A8S1L863_9CILI</name>
<protein>
    <recommendedName>
        <fullName evidence="4">Transmembrane protein</fullName>
    </recommendedName>
</protein>
<accession>A0A8S1L863</accession>
<evidence type="ECO:0000256" key="1">
    <source>
        <dbReference type="SAM" id="Phobius"/>
    </source>
</evidence>
<sequence length="141" mass="16246">MSNSVSFYGYKQSIFSLSFIILNLFQKNNRTCNSSQNRQLKGLKCICAPGYYESNKICTNCPYREYTSLSQYYQQCNNNQIIRHTITCNLCDSGYHIVSGECQPICGDLQYKYKDMNNVKIVIQILMIYALIVNSNVQVIV</sequence>
<keyword evidence="1" id="KW-0472">Membrane</keyword>